<dbReference type="PROSITE" id="PS00571">
    <property type="entry name" value="AMIDASES"/>
    <property type="match status" value="1"/>
</dbReference>
<evidence type="ECO:0000256" key="1">
    <source>
        <dbReference type="ARBA" id="ARBA00009199"/>
    </source>
</evidence>
<organism evidence="3 4">
    <name type="scientific">Georgenia daeguensis</name>
    <dbReference type="NCBI Taxonomy" id="908355"/>
    <lineage>
        <taxon>Bacteria</taxon>
        <taxon>Bacillati</taxon>
        <taxon>Actinomycetota</taxon>
        <taxon>Actinomycetes</taxon>
        <taxon>Micrococcales</taxon>
        <taxon>Bogoriellaceae</taxon>
        <taxon>Georgenia</taxon>
    </lineage>
</organism>
<evidence type="ECO:0000313" key="3">
    <source>
        <dbReference type="EMBL" id="GAA4288367.1"/>
    </source>
</evidence>
<feature type="domain" description="Amidase" evidence="2">
    <location>
        <begin position="26"/>
        <end position="452"/>
    </location>
</feature>
<dbReference type="Pfam" id="PF01425">
    <property type="entry name" value="Amidase"/>
    <property type="match status" value="1"/>
</dbReference>
<evidence type="ECO:0000313" key="4">
    <source>
        <dbReference type="Proteomes" id="UP001499841"/>
    </source>
</evidence>
<dbReference type="SUPFAM" id="SSF75304">
    <property type="entry name" value="Amidase signature (AS) enzymes"/>
    <property type="match status" value="1"/>
</dbReference>
<name>A0ABP8EX36_9MICO</name>
<dbReference type="NCBIfam" id="NF005687">
    <property type="entry name" value="PRK07487.1"/>
    <property type="match status" value="1"/>
</dbReference>
<gene>
    <name evidence="3" type="ORF">GCM10022262_27270</name>
</gene>
<keyword evidence="4" id="KW-1185">Reference proteome</keyword>
<dbReference type="PANTHER" id="PTHR11895">
    <property type="entry name" value="TRANSAMIDASE"/>
    <property type="match status" value="1"/>
</dbReference>
<comment type="similarity">
    <text evidence="1">Belongs to the amidase family.</text>
</comment>
<dbReference type="Proteomes" id="UP001499841">
    <property type="component" value="Unassembled WGS sequence"/>
</dbReference>
<dbReference type="EMBL" id="BAABBA010000013">
    <property type="protein sequence ID" value="GAA4288367.1"/>
    <property type="molecule type" value="Genomic_DNA"/>
</dbReference>
<dbReference type="RefSeq" id="WP_345042201.1">
    <property type="nucleotide sequence ID" value="NZ_BAABBA010000013.1"/>
</dbReference>
<accession>A0ABP8EX36</accession>
<proteinExistence type="inferred from homology"/>
<dbReference type="PANTHER" id="PTHR11895:SF7">
    <property type="entry name" value="GLUTAMYL-TRNA(GLN) AMIDOTRANSFERASE SUBUNIT A, MITOCHONDRIAL"/>
    <property type="match status" value="1"/>
</dbReference>
<dbReference type="InterPro" id="IPR020556">
    <property type="entry name" value="Amidase_CS"/>
</dbReference>
<dbReference type="InterPro" id="IPR000120">
    <property type="entry name" value="Amidase"/>
</dbReference>
<protein>
    <submittedName>
        <fullName evidence="3">Amidase family protein</fullName>
    </submittedName>
</protein>
<dbReference type="InterPro" id="IPR023631">
    <property type="entry name" value="Amidase_dom"/>
</dbReference>
<dbReference type="Gene3D" id="3.90.1300.10">
    <property type="entry name" value="Amidase signature (AS) domain"/>
    <property type="match status" value="1"/>
</dbReference>
<sequence>MPDEIWQWSAVQTADAIRNGLISSREAVAATLRRIEEVNPVVNALAEVLTDDALATADEADARRRSGELLGPLHGVPVTTKINSDQAGRATTNGVAAFRDAVVQVDAPHIENLRAAGAVFVGRSNTPSFSIRWFTDNQLHGRTLNPWNRERTPGGSSGGAAAATATGMGTIGHGNDIGGSIRYPAAACGVVGLRPTPGRVPHWYGPWDTDMLLGTQLMEVEGPIARTVADVELGLRAMAAPNPRDPSYVPVPLQGLPRGRRRAAVLRDVGVASLDPAVDAAITTAAGWLQDAGYEVEEVELPLFAEAWRLWWQLVQGVEFDDLGRLIEEHGDDAIRRSADLQFAVTKRMHSDFGLDAYVRGYGRRGTLMRSLQLFLQDFQVLLTPVSAERTFEIDADVQDVDRMEQVINAQWPMMSLAFLGFPGLSVPVSRGDGLPIGVQLVGQKFREDLVLQAGRVIEARNDVSAPITPSFYAVAETARR</sequence>
<reference evidence="4" key="1">
    <citation type="journal article" date="2019" name="Int. J. Syst. Evol. Microbiol.">
        <title>The Global Catalogue of Microorganisms (GCM) 10K type strain sequencing project: providing services to taxonomists for standard genome sequencing and annotation.</title>
        <authorList>
            <consortium name="The Broad Institute Genomics Platform"/>
            <consortium name="The Broad Institute Genome Sequencing Center for Infectious Disease"/>
            <person name="Wu L."/>
            <person name="Ma J."/>
        </authorList>
    </citation>
    <scope>NUCLEOTIDE SEQUENCE [LARGE SCALE GENOMIC DNA]</scope>
    <source>
        <strain evidence="4">JCM 17459</strain>
    </source>
</reference>
<comment type="caution">
    <text evidence="3">The sequence shown here is derived from an EMBL/GenBank/DDBJ whole genome shotgun (WGS) entry which is preliminary data.</text>
</comment>
<evidence type="ECO:0000259" key="2">
    <source>
        <dbReference type="Pfam" id="PF01425"/>
    </source>
</evidence>
<dbReference type="InterPro" id="IPR036928">
    <property type="entry name" value="AS_sf"/>
</dbReference>